<accession>A0A1G7E8F1</accession>
<gene>
    <name evidence="1" type="ORF">SAMN05421544_11464</name>
</gene>
<evidence type="ECO:0000313" key="2">
    <source>
        <dbReference type="Proteomes" id="UP000198517"/>
    </source>
</evidence>
<evidence type="ECO:0000313" key="1">
    <source>
        <dbReference type="EMBL" id="SDE59937.1"/>
    </source>
</evidence>
<proteinExistence type="predicted"/>
<reference evidence="1 2" key="1">
    <citation type="submission" date="2016-10" db="EMBL/GenBank/DDBJ databases">
        <authorList>
            <person name="de Groot N.N."/>
        </authorList>
    </citation>
    <scope>NUCLEOTIDE SEQUENCE [LARGE SCALE GENOMIC DNA]</scope>
    <source>
        <strain evidence="1 2">DSM 24015</strain>
    </source>
</reference>
<protein>
    <submittedName>
        <fullName evidence="1">Uncharacterized protein</fullName>
    </submittedName>
</protein>
<name>A0A1G7E8F1_9FLAO</name>
<keyword evidence="2" id="KW-1185">Reference proteome</keyword>
<dbReference type="AlphaFoldDB" id="A0A1G7E8F1"/>
<dbReference type="RefSeq" id="WP_092737297.1">
    <property type="nucleotide sequence ID" value="NZ_FNAS01000014.1"/>
</dbReference>
<organism evidence="1 2">
    <name type="scientific">Riemerella columbipharyngis</name>
    <dbReference type="NCBI Taxonomy" id="1071918"/>
    <lineage>
        <taxon>Bacteria</taxon>
        <taxon>Pseudomonadati</taxon>
        <taxon>Bacteroidota</taxon>
        <taxon>Flavobacteriia</taxon>
        <taxon>Flavobacteriales</taxon>
        <taxon>Weeksellaceae</taxon>
        <taxon>Riemerella</taxon>
    </lineage>
</organism>
<dbReference type="Proteomes" id="UP000198517">
    <property type="component" value="Unassembled WGS sequence"/>
</dbReference>
<dbReference type="EMBL" id="FNAS01000014">
    <property type="protein sequence ID" value="SDE59937.1"/>
    <property type="molecule type" value="Genomic_DNA"/>
</dbReference>
<sequence>MNKCRFLLAVKVTAANIHDNKAVDLLMNVLYYLSWIPMKVIFTNRGYRGKIKLDKSYFAIKQE</sequence>
<dbReference type="OrthoDB" id="1270539at2"/>